<evidence type="ECO:0000256" key="6">
    <source>
        <dbReference type="ARBA" id="ARBA00023054"/>
    </source>
</evidence>
<comment type="function">
    <text evidence="10">Essential for the assembly of the distal half of centrioles, required for centriole elongation. Acts as a negative regulator of centriole elongation.</text>
</comment>
<evidence type="ECO:0000256" key="3">
    <source>
        <dbReference type="ARBA" id="ARBA00014910"/>
    </source>
</evidence>
<evidence type="ECO:0000256" key="10">
    <source>
        <dbReference type="ARBA" id="ARBA00049959"/>
    </source>
</evidence>
<evidence type="ECO:0000256" key="2">
    <source>
        <dbReference type="ARBA" id="ARBA00010411"/>
    </source>
</evidence>
<dbReference type="InterPro" id="IPR033351">
    <property type="entry name" value="POC5"/>
</dbReference>
<evidence type="ECO:0000256" key="1">
    <source>
        <dbReference type="ARBA" id="ARBA00004114"/>
    </source>
</evidence>
<feature type="coiled-coil region" evidence="11">
    <location>
        <begin position="7"/>
        <end position="41"/>
    </location>
</feature>
<dbReference type="EMBL" id="JAIWYP010000007">
    <property type="protein sequence ID" value="KAH3802582.1"/>
    <property type="molecule type" value="Genomic_DNA"/>
</dbReference>
<dbReference type="Proteomes" id="UP000828390">
    <property type="component" value="Unassembled WGS sequence"/>
</dbReference>
<reference evidence="12" key="1">
    <citation type="journal article" date="2019" name="bioRxiv">
        <title>The Genome of the Zebra Mussel, Dreissena polymorpha: A Resource for Invasive Species Research.</title>
        <authorList>
            <person name="McCartney M.A."/>
            <person name="Auch B."/>
            <person name="Kono T."/>
            <person name="Mallez S."/>
            <person name="Zhang Y."/>
            <person name="Obille A."/>
            <person name="Becker A."/>
            <person name="Abrahante J.E."/>
            <person name="Garbe J."/>
            <person name="Badalamenti J.P."/>
            <person name="Herman A."/>
            <person name="Mangelson H."/>
            <person name="Liachko I."/>
            <person name="Sullivan S."/>
            <person name="Sone E.D."/>
            <person name="Koren S."/>
            <person name="Silverstein K.A.T."/>
            <person name="Beckman K.B."/>
            <person name="Gohl D.M."/>
        </authorList>
    </citation>
    <scope>NUCLEOTIDE SEQUENCE</scope>
    <source>
        <strain evidence="12">Duluth1</strain>
        <tissue evidence="12">Whole animal</tissue>
    </source>
</reference>
<gene>
    <name evidence="12" type="ORF">DPMN_156260</name>
</gene>
<keyword evidence="13" id="KW-1185">Reference proteome</keyword>
<keyword evidence="5" id="KW-0677">Repeat</keyword>
<sequence>MKLLDEMNSLKELLATYERSIERKDQVISNLTNALQKQKDRTEVVKTFCEWKMRHNDLKREVCLKKKSHSIISEVLKLYSVA</sequence>
<proteinExistence type="inferred from homology"/>
<dbReference type="GO" id="GO:0005814">
    <property type="term" value="C:centriole"/>
    <property type="evidence" value="ECO:0007669"/>
    <property type="project" value="UniProtKB-SubCell"/>
</dbReference>
<accession>A0A9D4JC63</accession>
<dbReference type="AlphaFoldDB" id="A0A9D4JC63"/>
<dbReference type="PANTHER" id="PTHR28618">
    <property type="entry name" value="CENTROSOMAL PROTEIN POC5"/>
    <property type="match status" value="1"/>
</dbReference>
<evidence type="ECO:0000256" key="7">
    <source>
        <dbReference type="ARBA" id="ARBA00023212"/>
    </source>
</evidence>
<name>A0A9D4JC63_DREPO</name>
<keyword evidence="8" id="KW-0131">Cell cycle</keyword>
<evidence type="ECO:0000256" key="9">
    <source>
        <dbReference type="ARBA" id="ARBA00031694"/>
    </source>
</evidence>
<keyword evidence="6 11" id="KW-0175">Coiled coil</keyword>
<keyword evidence="4" id="KW-0963">Cytoplasm</keyword>
<evidence type="ECO:0000256" key="5">
    <source>
        <dbReference type="ARBA" id="ARBA00022737"/>
    </source>
</evidence>
<evidence type="ECO:0000256" key="4">
    <source>
        <dbReference type="ARBA" id="ARBA00022490"/>
    </source>
</evidence>
<evidence type="ECO:0000313" key="12">
    <source>
        <dbReference type="EMBL" id="KAH3802582.1"/>
    </source>
</evidence>
<evidence type="ECO:0000313" key="13">
    <source>
        <dbReference type="Proteomes" id="UP000828390"/>
    </source>
</evidence>
<keyword evidence="7" id="KW-0206">Cytoskeleton</keyword>
<comment type="caution">
    <text evidence="12">The sequence shown here is derived from an EMBL/GenBank/DDBJ whole genome shotgun (WGS) entry which is preliminary data.</text>
</comment>
<evidence type="ECO:0000256" key="11">
    <source>
        <dbReference type="SAM" id="Coils"/>
    </source>
</evidence>
<evidence type="ECO:0000256" key="8">
    <source>
        <dbReference type="ARBA" id="ARBA00023306"/>
    </source>
</evidence>
<comment type="subcellular location">
    <subcellularLocation>
        <location evidence="1">Cytoplasm</location>
        <location evidence="1">Cytoskeleton</location>
        <location evidence="1">Microtubule organizing center</location>
        <location evidence="1">Centrosome</location>
        <location evidence="1">Centriole</location>
    </subcellularLocation>
</comment>
<dbReference type="PANTHER" id="PTHR28618:SF1">
    <property type="entry name" value="CENTROSOMAL PROTEIN POC5"/>
    <property type="match status" value="1"/>
</dbReference>
<protein>
    <recommendedName>
        <fullName evidence="3">Centrosomal protein POC5</fullName>
    </recommendedName>
    <alternativeName>
        <fullName evidence="9">Protein of centriole 5</fullName>
    </alternativeName>
</protein>
<comment type="similarity">
    <text evidence="2">Belongs to the POC5 family.</text>
</comment>
<organism evidence="12 13">
    <name type="scientific">Dreissena polymorpha</name>
    <name type="common">Zebra mussel</name>
    <name type="synonym">Mytilus polymorpha</name>
    <dbReference type="NCBI Taxonomy" id="45954"/>
    <lineage>
        <taxon>Eukaryota</taxon>
        <taxon>Metazoa</taxon>
        <taxon>Spiralia</taxon>
        <taxon>Lophotrochozoa</taxon>
        <taxon>Mollusca</taxon>
        <taxon>Bivalvia</taxon>
        <taxon>Autobranchia</taxon>
        <taxon>Heteroconchia</taxon>
        <taxon>Euheterodonta</taxon>
        <taxon>Imparidentia</taxon>
        <taxon>Neoheterodontei</taxon>
        <taxon>Myida</taxon>
        <taxon>Dreissenoidea</taxon>
        <taxon>Dreissenidae</taxon>
        <taxon>Dreissena</taxon>
    </lineage>
</organism>
<reference evidence="12" key="2">
    <citation type="submission" date="2020-11" db="EMBL/GenBank/DDBJ databases">
        <authorList>
            <person name="McCartney M.A."/>
            <person name="Auch B."/>
            <person name="Kono T."/>
            <person name="Mallez S."/>
            <person name="Becker A."/>
            <person name="Gohl D.M."/>
            <person name="Silverstein K.A.T."/>
            <person name="Koren S."/>
            <person name="Bechman K.B."/>
            <person name="Herman A."/>
            <person name="Abrahante J.E."/>
            <person name="Garbe J."/>
        </authorList>
    </citation>
    <scope>NUCLEOTIDE SEQUENCE</scope>
    <source>
        <strain evidence="12">Duluth1</strain>
        <tissue evidence="12">Whole animal</tissue>
    </source>
</reference>